<dbReference type="InterPro" id="IPR019644">
    <property type="entry name" value="DUF2508"/>
</dbReference>
<keyword evidence="2" id="KW-1185">Reference proteome</keyword>
<evidence type="ECO:0000313" key="2">
    <source>
        <dbReference type="Proteomes" id="UP000281813"/>
    </source>
</evidence>
<proteinExistence type="predicted"/>
<sequence>MGKNIKKKDMDKQLLASIFSFEKEWKQIQSIMDRSIDPTQDGYVQLAIAEAKYVYALREARHRRLSAIR</sequence>
<organism evidence="1 2">
    <name type="scientific">Oceanobacillus bengalensis</name>
    <dbReference type="NCBI Taxonomy" id="1435466"/>
    <lineage>
        <taxon>Bacteria</taxon>
        <taxon>Bacillati</taxon>
        <taxon>Bacillota</taxon>
        <taxon>Bacilli</taxon>
        <taxon>Bacillales</taxon>
        <taxon>Bacillaceae</taxon>
        <taxon>Oceanobacillus</taxon>
    </lineage>
</organism>
<gene>
    <name evidence="1" type="ORF">D8M05_15370</name>
</gene>
<dbReference type="EMBL" id="RBZO01000027">
    <property type="protein sequence ID" value="RKQ13752.1"/>
    <property type="molecule type" value="Genomic_DNA"/>
</dbReference>
<dbReference type="RefSeq" id="WP_121133347.1">
    <property type="nucleotide sequence ID" value="NZ_JBHUFK010000008.1"/>
</dbReference>
<dbReference type="AlphaFoldDB" id="A0A494YUD2"/>
<dbReference type="Proteomes" id="UP000281813">
    <property type="component" value="Unassembled WGS sequence"/>
</dbReference>
<protein>
    <submittedName>
        <fullName evidence="1">DUF2508 family protein</fullName>
    </submittedName>
</protein>
<reference evidence="1 2" key="1">
    <citation type="journal article" date="2015" name="Antonie Van Leeuwenhoek">
        <title>Oceanobacillus bengalensis sp. nov., a bacterium isolated from seawater of the Bay of Bengal.</title>
        <authorList>
            <person name="Yongchang O."/>
            <person name="Xiang W."/>
            <person name="Wang G."/>
        </authorList>
    </citation>
    <scope>NUCLEOTIDE SEQUENCE [LARGE SCALE GENOMIC DNA]</scope>
    <source>
        <strain evidence="1 2">MCCC 1K00260</strain>
    </source>
</reference>
<dbReference type="Pfam" id="PF10704">
    <property type="entry name" value="DUF2508"/>
    <property type="match status" value="1"/>
</dbReference>
<name>A0A494YUD2_9BACI</name>
<accession>A0A494YUD2</accession>
<comment type="caution">
    <text evidence="1">The sequence shown here is derived from an EMBL/GenBank/DDBJ whole genome shotgun (WGS) entry which is preliminary data.</text>
</comment>
<dbReference type="OrthoDB" id="2166610at2"/>
<evidence type="ECO:0000313" key="1">
    <source>
        <dbReference type="EMBL" id="RKQ13752.1"/>
    </source>
</evidence>